<reference evidence="3" key="1">
    <citation type="submission" date="2016-04" db="EMBL/GenBank/DDBJ databases">
        <title>Cephalotus genome sequencing.</title>
        <authorList>
            <person name="Fukushima K."/>
            <person name="Hasebe M."/>
            <person name="Fang X."/>
        </authorList>
    </citation>
    <scope>NUCLEOTIDE SEQUENCE [LARGE SCALE GENOMIC DNA]</scope>
    <source>
        <strain evidence="3">cv. St1</strain>
    </source>
</reference>
<dbReference type="FunCoup" id="A0A1Q3DFL8">
    <property type="interactions" value="359"/>
</dbReference>
<dbReference type="InterPro" id="IPR011990">
    <property type="entry name" value="TPR-like_helical_dom_sf"/>
</dbReference>
<dbReference type="STRING" id="3775.A0A1Q3DFL8"/>
<dbReference type="Gene3D" id="1.25.40.10">
    <property type="entry name" value="Tetratricopeptide repeat domain"/>
    <property type="match status" value="1"/>
</dbReference>
<dbReference type="InParanoid" id="A0A1Q3DFL8"/>
<evidence type="ECO:0000313" key="2">
    <source>
        <dbReference type="EMBL" id="GAV91290.1"/>
    </source>
</evidence>
<name>A0A1Q3DFL8_CEPFO</name>
<dbReference type="Pfam" id="PF25474">
    <property type="entry name" value="TPR_TmcB"/>
    <property type="match status" value="1"/>
</dbReference>
<feature type="domain" description="TmcB/TmcC TPR repeats" evidence="1">
    <location>
        <begin position="133"/>
        <end position="173"/>
    </location>
</feature>
<keyword evidence="3" id="KW-1185">Reference proteome</keyword>
<dbReference type="SUPFAM" id="SSF48452">
    <property type="entry name" value="TPR-like"/>
    <property type="match status" value="1"/>
</dbReference>
<dbReference type="EMBL" id="BDDD01007244">
    <property type="protein sequence ID" value="GAV91290.1"/>
    <property type="molecule type" value="Genomic_DNA"/>
</dbReference>
<evidence type="ECO:0000313" key="3">
    <source>
        <dbReference type="Proteomes" id="UP000187406"/>
    </source>
</evidence>
<dbReference type="PANTHER" id="PTHR26312:SF123">
    <property type="entry name" value="TETRATRICOPEPTIDE REPEAT (TPR)-LIKE SUPERFAMILY PROTEIN"/>
    <property type="match status" value="1"/>
</dbReference>
<evidence type="ECO:0000259" key="1">
    <source>
        <dbReference type="Pfam" id="PF25474"/>
    </source>
</evidence>
<comment type="caution">
    <text evidence="2">The sequence shown here is derived from an EMBL/GenBank/DDBJ whole genome shotgun (WGS) entry which is preliminary data.</text>
</comment>
<dbReference type="PANTHER" id="PTHR26312">
    <property type="entry name" value="TETRATRICOPEPTIDE REPEAT PROTEIN 5"/>
    <property type="match status" value="1"/>
</dbReference>
<sequence>MKAVLLRTGSATFQQPVLTGSPKLSISRQHSFTGIFSGERNAVSSPRISLHLEPNRRIRRVSSEGDVIRSGSDAWKKLSGAGSRSVPARIPEEAADDRESLILKEKGVNLAGTRPIGFPGNFADFGGANGNKSKIGDYYKKMLESNPGDSLLLRNYGKYLHEVEKDTDRAEEYGRAILASPGDGELLSLYGKFIWETQRDESRAKSYFDQSVYASPNDCMVLASYADFMWQTDKDKENEEINDKIEASPAM</sequence>
<proteinExistence type="predicted"/>
<gene>
    <name evidence="2" type="ORF">CFOL_v3_34687</name>
</gene>
<feature type="non-terminal residue" evidence="2">
    <location>
        <position position="251"/>
    </location>
</feature>
<dbReference type="Proteomes" id="UP000187406">
    <property type="component" value="Unassembled WGS sequence"/>
</dbReference>
<dbReference type="OrthoDB" id="439046at2759"/>
<accession>A0A1Q3DFL8</accession>
<protein>
    <recommendedName>
        <fullName evidence="1">TmcB/TmcC TPR repeats domain-containing protein</fullName>
    </recommendedName>
</protein>
<dbReference type="AlphaFoldDB" id="A0A1Q3DFL8"/>
<organism evidence="2 3">
    <name type="scientific">Cephalotus follicularis</name>
    <name type="common">Albany pitcher plant</name>
    <dbReference type="NCBI Taxonomy" id="3775"/>
    <lineage>
        <taxon>Eukaryota</taxon>
        <taxon>Viridiplantae</taxon>
        <taxon>Streptophyta</taxon>
        <taxon>Embryophyta</taxon>
        <taxon>Tracheophyta</taxon>
        <taxon>Spermatophyta</taxon>
        <taxon>Magnoliopsida</taxon>
        <taxon>eudicotyledons</taxon>
        <taxon>Gunneridae</taxon>
        <taxon>Pentapetalae</taxon>
        <taxon>rosids</taxon>
        <taxon>fabids</taxon>
        <taxon>Oxalidales</taxon>
        <taxon>Cephalotaceae</taxon>
        <taxon>Cephalotus</taxon>
    </lineage>
</organism>
<dbReference type="InterPro" id="IPR057352">
    <property type="entry name" value="TPR_TmcB/C"/>
</dbReference>